<comment type="caution">
    <text evidence="1">The sequence shown here is derived from an EMBL/GenBank/DDBJ whole genome shotgun (WGS) entry which is preliminary data.</text>
</comment>
<keyword evidence="2" id="KW-1185">Reference proteome</keyword>
<dbReference type="RefSeq" id="WP_136838566.1">
    <property type="nucleotide sequence ID" value="NZ_SWBR01000001.1"/>
</dbReference>
<evidence type="ECO:0000313" key="2">
    <source>
        <dbReference type="Proteomes" id="UP000309488"/>
    </source>
</evidence>
<dbReference type="AlphaFoldDB" id="A0A4V5P061"/>
<organism evidence="1 2">
    <name type="scientific">Pedobacter polaris</name>
    <dbReference type="NCBI Taxonomy" id="2571273"/>
    <lineage>
        <taxon>Bacteria</taxon>
        <taxon>Pseudomonadati</taxon>
        <taxon>Bacteroidota</taxon>
        <taxon>Sphingobacteriia</taxon>
        <taxon>Sphingobacteriales</taxon>
        <taxon>Sphingobacteriaceae</taxon>
        <taxon>Pedobacter</taxon>
    </lineage>
</organism>
<accession>A0A4V5P061</accession>
<gene>
    <name evidence="1" type="ORF">FA048_02360</name>
</gene>
<evidence type="ECO:0000313" key="1">
    <source>
        <dbReference type="EMBL" id="TKC12482.1"/>
    </source>
</evidence>
<sequence>MDKRIIGVWKSDLVDEPTRINIGNVLMEFTEGGKLIYKIFENENVQIINMVYQLIDDVIFSDQPSNPQVQKTKYKFKGDNILLLEFDGEITVFKRKV</sequence>
<dbReference type="OrthoDB" id="711708at2"/>
<proteinExistence type="predicted"/>
<reference evidence="1 2" key="1">
    <citation type="submission" date="2019-04" db="EMBL/GenBank/DDBJ databases">
        <title>Pedobacter sp. RP-3-22 sp. nov., isolated from Arctic soil.</title>
        <authorList>
            <person name="Dahal R.H."/>
            <person name="Kim D.-U."/>
        </authorList>
    </citation>
    <scope>NUCLEOTIDE SEQUENCE [LARGE SCALE GENOMIC DNA]</scope>
    <source>
        <strain evidence="1 2">RP-3-22</strain>
    </source>
</reference>
<protein>
    <recommendedName>
        <fullName evidence="3">Lipocalin-like domain-containing protein</fullName>
    </recommendedName>
</protein>
<evidence type="ECO:0008006" key="3">
    <source>
        <dbReference type="Google" id="ProtNLM"/>
    </source>
</evidence>
<dbReference type="EMBL" id="SWBR01000001">
    <property type="protein sequence ID" value="TKC12482.1"/>
    <property type="molecule type" value="Genomic_DNA"/>
</dbReference>
<dbReference type="Proteomes" id="UP000309488">
    <property type="component" value="Unassembled WGS sequence"/>
</dbReference>
<name>A0A4V5P061_9SPHI</name>